<feature type="region of interest" description="Disordered" evidence="1">
    <location>
        <begin position="437"/>
        <end position="461"/>
    </location>
</feature>
<evidence type="ECO:0000256" key="1">
    <source>
        <dbReference type="SAM" id="MobiDB-lite"/>
    </source>
</evidence>
<sequence length="874" mass="97297">MGRASIASWRIHGELRLCNGILVQKLWFGDRIRDPSKGMICITYKSKAVKTFPMETRSNRKVLSECSNVQTNLHLGLENCIDSTKKADSCSSDALIVDMSTMYSNAGSQLVEDHPTTLGDTDYLTPNKSGFDSTYGISSSYASPPVDFSALTAADFGITPKSFTKQNKGDSENLLKKFRRRSTIGVRGSPENNSLIQYIAHQKRIKKQDTLASPLQCRNTWLKDKIAAFQFSFKPLEESKESAIHITGSSMKTETSLHEQSKVGLSECKDFEENRHWKSVSRGRTPADIQVDSTVSSLQKHLISTTAVSKVIPVLQADTRESGCIPLGATPDKSKAGCELSSNATSNQSCKKVRFAEKQSLEIFDGNKPPITPIRKEQLPSNSLHSALKKTPVTTFTEDMKGHLDKRMEEGSEVLPDCKNSETLQIDCPLRRRREAMFSASGSREKSSIKSPDKQPSSQPNFDYVDELLQQSPDVSTSEYAVNSDVEETKNSSPAFQVTSTRTTRSSAKRKSINKAEEMALNPTIKPLPKSTKFQKAGAATKSAEKRTAVRSKVFGKRRRRKKKEKALYGERQTVSKKPLLSPIPEMTEDFSFMSSYQSTPKSEVSIFDDSSSSVLNAENQPNMQDSSSKDNSCLHSSLNLVMEDALPDNVSGSSSQLLDMATNDTKDTLPWNPLEKSSPEKPKSCYFPSVEDFESKAPGNNPSVPRDNVNKLPPWTVNDSELLDNLQCSIEESFRSVTRSNKKRVRRSMRLLKDAENDGLAWIQMPDDNVLGQAVLGSAGKARKRKSASRCPEVEPLHPKQGTRDQMLLPMKEGQKKTHVAMGPSESRRKSISVPSLEENQNATLHNQRNRRRSLGYKSDRCYQKDLINQKII</sequence>
<feature type="region of interest" description="Disordered" evidence="1">
    <location>
        <begin position="604"/>
        <end position="633"/>
    </location>
</feature>
<proteinExistence type="predicted"/>
<dbReference type="Proteomes" id="UP001178461">
    <property type="component" value="Chromosome 15"/>
</dbReference>
<feature type="compositionally biased region" description="Basic and acidic residues" evidence="1">
    <location>
        <begin position="443"/>
        <end position="453"/>
    </location>
</feature>
<keyword evidence="3" id="KW-1185">Reference proteome</keyword>
<protein>
    <recommendedName>
        <fullName evidence="4">PP1-binding domain-containing protein</fullName>
    </recommendedName>
</protein>
<feature type="region of interest" description="Disordered" evidence="1">
    <location>
        <begin position="475"/>
        <end position="512"/>
    </location>
</feature>
<feature type="region of interest" description="Disordered" evidence="1">
    <location>
        <begin position="663"/>
        <end position="687"/>
    </location>
</feature>
<gene>
    <name evidence="2" type="ORF">PODLI_1B011897</name>
</gene>
<accession>A0AA35LG71</accession>
<evidence type="ECO:0000313" key="3">
    <source>
        <dbReference type="Proteomes" id="UP001178461"/>
    </source>
</evidence>
<dbReference type="AlphaFoldDB" id="A0AA35LG71"/>
<name>A0AA35LG71_9SAUR</name>
<evidence type="ECO:0008006" key="4">
    <source>
        <dbReference type="Google" id="ProtNLM"/>
    </source>
</evidence>
<feature type="region of interest" description="Disordered" evidence="1">
    <location>
        <begin position="782"/>
        <end position="802"/>
    </location>
</feature>
<feature type="region of interest" description="Disordered" evidence="1">
    <location>
        <begin position="694"/>
        <end position="713"/>
    </location>
</feature>
<feature type="compositionally biased region" description="Polar residues" evidence="1">
    <location>
        <begin position="839"/>
        <end position="848"/>
    </location>
</feature>
<feature type="compositionally biased region" description="Low complexity" evidence="1">
    <location>
        <begin position="604"/>
        <end position="615"/>
    </location>
</feature>
<organism evidence="2 3">
    <name type="scientific">Podarcis lilfordi</name>
    <name type="common">Lilford's wall lizard</name>
    <dbReference type="NCBI Taxonomy" id="74358"/>
    <lineage>
        <taxon>Eukaryota</taxon>
        <taxon>Metazoa</taxon>
        <taxon>Chordata</taxon>
        <taxon>Craniata</taxon>
        <taxon>Vertebrata</taxon>
        <taxon>Euteleostomi</taxon>
        <taxon>Lepidosauria</taxon>
        <taxon>Squamata</taxon>
        <taxon>Bifurcata</taxon>
        <taxon>Unidentata</taxon>
        <taxon>Episquamata</taxon>
        <taxon>Laterata</taxon>
        <taxon>Lacertibaenia</taxon>
        <taxon>Lacertidae</taxon>
        <taxon>Podarcis</taxon>
    </lineage>
</organism>
<reference evidence="2" key="1">
    <citation type="submission" date="2022-12" db="EMBL/GenBank/DDBJ databases">
        <authorList>
            <person name="Alioto T."/>
            <person name="Alioto T."/>
            <person name="Gomez Garrido J."/>
        </authorList>
    </citation>
    <scope>NUCLEOTIDE SEQUENCE</scope>
</reference>
<evidence type="ECO:0000313" key="2">
    <source>
        <dbReference type="EMBL" id="CAI5795741.1"/>
    </source>
</evidence>
<dbReference type="EMBL" id="OX395141">
    <property type="protein sequence ID" value="CAI5795741.1"/>
    <property type="molecule type" value="Genomic_DNA"/>
</dbReference>
<feature type="region of interest" description="Disordered" evidence="1">
    <location>
        <begin position="818"/>
        <end position="858"/>
    </location>
</feature>
<feature type="compositionally biased region" description="Polar residues" evidence="1">
    <location>
        <begin position="616"/>
        <end position="633"/>
    </location>
</feature>